<dbReference type="Gene3D" id="3.65.10.10">
    <property type="entry name" value="Enolpyruvate transferase domain"/>
    <property type="match status" value="2"/>
</dbReference>
<comment type="subunit">
    <text evidence="9">Monomer.</text>
</comment>
<comment type="caution">
    <text evidence="11">The sequence shown here is derived from an EMBL/GenBank/DDBJ whole genome shotgun (WGS) entry which is preliminary data.</text>
</comment>
<dbReference type="FunFam" id="3.65.10.10:FF:000005">
    <property type="entry name" value="3-phosphoshikimate 1-carboxyvinyltransferase"/>
    <property type="match status" value="1"/>
</dbReference>
<feature type="binding site" evidence="9">
    <location>
        <position position="60"/>
    </location>
    <ligand>
        <name>3-phosphoshikimate</name>
        <dbReference type="ChEBI" id="CHEBI:145989"/>
    </ligand>
</feature>
<dbReference type="PIRSF" id="PIRSF000505">
    <property type="entry name" value="EPSPS"/>
    <property type="match status" value="1"/>
</dbReference>
<evidence type="ECO:0000259" key="10">
    <source>
        <dbReference type="Pfam" id="PF00275"/>
    </source>
</evidence>
<evidence type="ECO:0000256" key="3">
    <source>
        <dbReference type="ARBA" id="ARBA00009948"/>
    </source>
</evidence>
<evidence type="ECO:0000256" key="7">
    <source>
        <dbReference type="ARBA" id="ARBA00023141"/>
    </source>
</evidence>
<comment type="pathway">
    <text evidence="2 9">Metabolic intermediate biosynthesis; chorismate biosynthesis; chorismate from D-erythrose 4-phosphate and phosphoenolpyruvate: step 6/7.</text>
</comment>
<dbReference type="PROSITE" id="PS00885">
    <property type="entry name" value="EPSP_SYNTHASE_2"/>
    <property type="match status" value="1"/>
</dbReference>
<keyword evidence="5 9" id="KW-0028">Amino-acid biosynthesis</keyword>
<dbReference type="AlphaFoldDB" id="A0AAV3XR30"/>
<evidence type="ECO:0000256" key="1">
    <source>
        <dbReference type="ARBA" id="ARBA00002174"/>
    </source>
</evidence>
<evidence type="ECO:0000313" key="11">
    <source>
        <dbReference type="EMBL" id="GET43635.1"/>
    </source>
</evidence>
<feature type="domain" description="Enolpyruvate transferase" evidence="10">
    <location>
        <begin position="49"/>
        <end position="465"/>
    </location>
</feature>
<feature type="binding site" evidence="9">
    <location>
        <position position="209"/>
    </location>
    <ligand>
        <name>phosphoenolpyruvate</name>
        <dbReference type="ChEBI" id="CHEBI:58702"/>
    </ligand>
</feature>
<dbReference type="FunFam" id="3.65.10.10:FF:000006">
    <property type="entry name" value="3-phosphoshikimate 1-carboxyvinyltransferase"/>
    <property type="match status" value="1"/>
</dbReference>
<evidence type="ECO:0000256" key="9">
    <source>
        <dbReference type="HAMAP-Rule" id="MF_00210"/>
    </source>
</evidence>
<name>A0AAV3XR30_9CYAN</name>
<dbReference type="Pfam" id="PF00275">
    <property type="entry name" value="EPSP_synthase"/>
    <property type="match status" value="1"/>
</dbReference>
<keyword evidence="7 9" id="KW-0057">Aromatic amino acid biosynthesis</keyword>
<dbReference type="GO" id="GO:0009423">
    <property type="term" value="P:chorismate biosynthetic process"/>
    <property type="evidence" value="ECO:0007669"/>
    <property type="project" value="UniProtKB-UniRule"/>
</dbReference>
<feature type="binding site" evidence="9">
    <location>
        <position position="162"/>
    </location>
    <ligand>
        <name>phosphoenolpyruvate</name>
        <dbReference type="ChEBI" id="CHEBI:58702"/>
    </ligand>
</feature>
<evidence type="ECO:0000313" key="12">
    <source>
        <dbReference type="Proteomes" id="UP001050975"/>
    </source>
</evidence>
<dbReference type="InterPro" id="IPR013792">
    <property type="entry name" value="RNA3'P_cycl/enolpyr_Trfase_a/b"/>
</dbReference>
<feature type="binding site" evidence="9">
    <location>
        <position position="388"/>
    </location>
    <ligand>
        <name>phosphoenolpyruvate</name>
        <dbReference type="ChEBI" id="CHEBI:58702"/>
    </ligand>
</feature>
<keyword evidence="6 9" id="KW-0808">Transferase</keyword>
<reference evidence="11" key="1">
    <citation type="submission" date="2019-10" db="EMBL/GenBank/DDBJ databases">
        <title>Draft genome sequece of Microseira wollei NIES-4236.</title>
        <authorList>
            <person name="Yamaguchi H."/>
            <person name="Suzuki S."/>
            <person name="Kawachi M."/>
        </authorList>
    </citation>
    <scope>NUCLEOTIDE SEQUENCE</scope>
    <source>
        <strain evidence="11">NIES-4236</strain>
    </source>
</reference>
<dbReference type="InterPro" id="IPR006264">
    <property type="entry name" value="EPSP_synthase"/>
</dbReference>
<comment type="catalytic activity">
    <reaction evidence="8">
        <text>3-phosphoshikimate + phosphoenolpyruvate = 5-O-(1-carboxyvinyl)-3-phosphoshikimate + phosphate</text>
        <dbReference type="Rhea" id="RHEA:21256"/>
        <dbReference type="ChEBI" id="CHEBI:43474"/>
        <dbReference type="ChEBI" id="CHEBI:57701"/>
        <dbReference type="ChEBI" id="CHEBI:58702"/>
        <dbReference type="ChEBI" id="CHEBI:145989"/>
        <dbReference type="EC" id="2.5.1.19"/>
    </reaction>
    <physiologicalReaction direction="left-to-right" evidence="8">
        <dbReference type="Rhea" id="RHEA:21257"/>
    </physiologicalReaction>
</comment>
<comment type="subcellular location">
    <subcellularLocation>
        <location evidence="9">Cytoplasm</location>
    </subcellularLocation>
</comment>
<dbReference type="InterPro" id="IPR023193">
    <property type="entry name" value="EPSP_synthase_CS"/>
</dbReference>
<comment type="caution">
    <text evidence="9">Lacks conserved residue(s) required for the propagation of feature annotation.</text>
</comment>
<dbReference type="InterPro" id="IPR001986">
    <property type="entry name" value="Enolpyruvate_Tfrase_dom"/>
</dbReference>
<dbReference type="GO" id="GO:0008652">
    <property type="term" value="P:amino acid biosynthetic process"/>
    <property type="evidence" value="ECO:0007669"/>
    <property type="project" value="UniProtKB-KW"/>
</dbReference>
<dbReference type="PROSITE" id="PS00104">
    <property type="entry name" value="EPSP_SYNTHASE_1"/>
    <property type="match status" value="1"/>
</dbReference>
<dbReference type="GO" id="GO:0005737">
    <property type="term" value="C:cytoplasm"/>
    <property type="evidence" value="ECO:0007669"/>
    <property type="project" value="UniProtKB-SubCell"/>
</dbReference>
<dbReference type="GO" id="GO:0009073">
    <property type="term" value="P:aromatic amino acid family biosynthetic process"/>
    <property type="evidence" value="ECO:0007669"/>
    <property type="project" value="UniProtKB-KW"/>
</dbReference>
<dbReference type="GO" id="GO:0003866">
    <property type="term" value="F:3-phosphoshikimate 1-carboxyvinyltransferase activity"/>
    <property type="evidence" value="ECO:0007669"/>
    <property type="project" value="UniProtKB-UniRule"/>
</dbReference>
<dbReference type="HAMAP" id="MF_00210">
    <property type="entry name" value="EPSP_synth"/>
    <property type="match status" value="1"/>
</dbReference>
<dbReference type="PANTHER" id="PTHR21090:SF5">
    <property type="entry name" value="PENTAFUNCTIONAL AROM POLYPEPTIDE"/>
    <property type="match status" value="1"/>
</dbReference>
<dbReference type="EMBL" id="BLAY01000238">
    <property type="protein sequence ID" value="GET43635.1"/>
    <property type="molecule type" value="Genomic_DNA"/>
</dbReference>
<feature type="binding site" evidence="9">
    <location>
        <position position="384"/>
    </location>
    <ligand>
        <name>3-phosphoshikimate</name>
        <dbReference type="ChEBI" id="CHEBI:145989"/>
    </ligand>
</feature>
<feature type="binding site" evidence="9">
    <location>
        <position position="60"/>
    </location>
    <ligand>
        <name>phosphoenolpyruvate</name>
        <dbReference type="ChEBI" id="CHEBI:58702"/>
    </ligand>
</feature>
<dbReference type="InterPro" id="IPR036968">
    <property type="entry name" value="Enolpyruvate_Tfrase_sf"/>
</dbReference>
<dbReference type="EC" id="2.5.1.19" evidence="9"/>
<keyword evidence="4 9" id="KW-0963">Cytoplasm</keyword>
<evidence type="ECO:0000256" key="5">
    <source>
        <dbReference type="ARBA" id="ARBA00022605"/>
    </source>
</evidence>
<dbReference type="Proteomes" id="UP001050975">
    <property type="component" value="Unassembled WGS sequence"/>
</dbReference>
<dbReference type="CDD" id="cd01556">
    <property type="entry name" value="EPSP_synthase"/>
    <property type="match status" value="1"/>
</dbReference>
<accession>A0AAV3XR30</accession>
<dbReference type="SUPFAM" id="SSF55205">
    <property type="entry name" value="EPT/RTPC-like"/>
    <property type="match status" value="1"/>
</dbReference>
<keyword evidence="12" id="KW-1185">Reference proteome</keyword>
<proteinExistence type="inferred from homology"/>
<gene>
    <name evidence="9" type="primary">aroA</name>
    <name evidence="11" type="ORF">MiSe_84600</name>
</gene>
<evidence type="ECO:0000256" key="4">
    <source>
        <dbReference type="ARBA" id="ARBA00022490"/>
    </source>
</evidence>
<feature type="binding site" evidence="9">
    <location>
        <position position="61"/>
    </location>
    <ligand>
        <name>3-phosphoshikimate</name>
        <dbReference type="ChEBI" id="CHEBI:145989"/>
    </ligand>
</feature>
<sequence>MVSLGRGKRYDLTRAVFHQSIPMSDAVVTLEITGDQQCLLVRKPFEGLSLTGRIRVPGDKSISHRALMLGAIASGETQIQGLLLGEDPRSTAACFQAMGAEISDLNTELVTVRGIGLGQLQEPNDILNAGNSGTTLRLMLGLLASHPGRFFTVTGDSSLRSRPMSRVVTPLQQMGAQIWGRKHNSLAPLAICGQQLQPIHYHSPIASAQVKSCILLAGLMTEGQTTVTEPALSRDHSERMLKAFGAELSIDPETNSVTVTGPAKLQGQTVIVPGDISSAAFWLVAGAIVPGSELLIENVGVNPTRTGVLEVLEMMGADISLENQREVAGEPVADLRVRYSQLKACKIAGDVIPRLIDEIPILAVAAVFASGTTTIRDAEELRVKESDRIAVMASELNRMGAKVTELPDGLEITGGTPLTGTEVDSYTDHRIAMSLAIAALNATGTTKINRAEAAAVSYPDFTRTLQQICGQTA</sequence>
<organism evidence="11 12">
    <name type="scientific">Microseira wollei NIES-4236</name>
    <dbReference type="NCBI Taxonomy" id="2530354"/>
    <lineage>
        <taxon>Bacteria</taxon>
        <taxon>Bacillati</taxon>
        <taxon>Cyanobacteriota</taxon>
        <taxon>Cyanophyceae</taxon>
        <taxon>Oscillatoriophycideae</taxon>
        <taxon>Aerosakkonematales</taxon>
        <taxon>Aerosakkonemataceae</taxon>
        <taxon>Microseira</taxon>
    </lineage>
</organism>
<dbReference type="PANTHER" id="PTHR21090">
    <property type="entry name" value="AROM/DEHYDROQUINATE SYNTHASE"/>
    <property type="match status" value="1"/>
</dbReference>
<comment type="similarity">
    <text evidence="3 9">Belongs to the EPSP synthase family.</text>
</comment>
<feature type="active site" description="Proton acceptor" evidence="9">
    <location>
        <position position="357"/>
    </location>
</feature>
<feature type="binding site" evidence="9">
    <location>
        <position position="209"/>
    </location>
    <ligand>
        <name>3-phosphoshikimate</name>
        <dbReference type="ChEBI" id="CHEBI:145989"/>
    </ligand>
</feature>
<feature type="binding site" evidence="9">
    <location>
        <position position="430"/>
    </location>
    <ligand>
        <name>phosphoenolpyruvate</name>
        <dbReference type="ChEBI" id="CHEBI:58702"/>
    </ligand>
</feature>
<feature type="binding site" evidence="9">
    <location>
        <position position="133"/>
    </location>
    <ligand>
        <name>phosphoenolpyruvate</name>
        <dbReference type="ChEBI" id="CHEBI:58702"/>
    </ligand>
</feature>
<feature type="binding site" evidence="9">
    <location>
        <position position="65"/>
    </location>
    <ligand>
        <name>3-phosphoshikimate</name>
        <dbReference type="ChEBI" id="CHEBI:145989"/>
    </ligand>
</feature>
<evidence type="ECO:0000256" key="2">
    <source>
        <dbReference type="ARBA" id="ARBA00004811"/>
    </source>
</evidence>
<evidence type="ECO:0000256" key="6">
    <source>
        <dbReference type="ARBA" id="ARBA00022679"/>
    </source>
</evidence>
<feature type="binding site" evidence="9">
    <location>
        <position position="357"/>
    </location>
    <ligand>
        <name>3-phosphoshikimate</name>
        <dbReference type="ChEBI" id="CHEBI:145989"/>
    </ligand>
</feature>
<dbReference type="NCBIfam" id="TIGR01356">
    <property type="entry name" value="aroA"/>
    <property type="match status" value="1"/>
</dbReference>
<feature type="binding site" evidence="9">
    <location>
        <position position="207"/>
    </location>
    <ligand>
        <name>3-phosphoshikimate</name>
        <dbReference type="ChEBI" id="CHEBI:145989"/>
    </ligand>
</feature>
<protein>
    <recommendedName>
        <fullName evidence="9">3-phosphoshikimate 1-carboxyvinyltransferase</fullName>
        <ecNumber evidence="9">2.5.1.19</ecNumber>
    </recommendedName>
    <alternativeName>
        <fullName evidence="9">5-enolpyruvylshikimate-3-phosphate synthase</fullName>
        <shortName evidence="9">EPSP synthase</shortName>
        <shortName evidence="9">EPSPS</shortName>
    </alternativeName>
</protein>
<evidence type="ECO:0000256" key="8">
    <source>
        <dbReference type="ARBA" id="ARBA00044633"/>
    </source>
</evidence>
<comment type="function">
    <text evidence="1 9">Catalyzes the transfer of the enolpyruvyl moiety of phosphoenolpyruvate (PEP) to the 5-hydroxyl of shikimate-3-phosphate (S3P) to produce enolpyruvyl shikimate-3-phosphate and inorganic phosphate.</text>
</comment>